<name>A0ACC7NZR0_9BACL</name>
<comment type="caution">
    <text evidence="1">The sequence shown here is derived from an EMBL/GenBank/DDBJ whole genome shotgun (WGS) entry which is preliminary data.</text>
</comment>
<dbReference type="EMBL" id="JBJURJ010000011">
    <property type="protein sequence ID" value="MFM9329985.1"/>
    <property type="molecule type" value="Genomic_DNA"/>
</dbReference>
<protein>
    <submittedName>
        <fullName evidence="1">Uncharacterized protein</fullName>
    </submittedName>
</protein>
<reference evidence="1" key="1">
    <citation type="submission" date="2024-12" db="EMBL/GenBank/DDBJ databases">
        <authorList>
            <person name="Wu N."/>
        </authorList>
    </citation>
    <scope>NUCLEOTIDE SEQUENCE</scope>
    <source>
        <strain evidence="1">P15</strain>
    </source>
</reference>
<organism evidence="1 2">
    <name type="scientific">Paenibacillus mesotrionivorans</name>
    <dbReference type="NCBI Taxonomy" id="3160968"/>
    <lineage>
        <taxon>Bacteria</taxon>
        <taxon>Bacillati</taxon>
        <taxon>Bacillota</taxon>
        <taxon>Bacilli</taxon>
        <taxon>Bacillales</taxon>
        <taxon>Paenibacillaceae</taxon>
        <taxon>Paenibacillus</taxon>
    </lineage>
</organism>
<sequence>MFRTINTLLSIRTSTTVNMLMYYIQKLPLIGKLIKETAYANLKLKKTVSVIAFLLTLLWGFMTRLAYVGMLVFLPVVSLGAELTEEQTLRQFVHILAMISLVVACVSSVTVLEPKREKYVAVKLMRLSPTRYMKASLGYRYVTFLIYLVPALLLFGTRMGATVTQAVLLAALITLWRIVAEYAHLKLFEKTGMVLIKHTAIVWSVIALGYAAAYVPLLFNWAPPTETVLLSWPAGLLIAAGGLWAAVKLARYSRYREAVDAATKRDDPLLNLGKMMSDAEKKSVRVKDSDYKVEQEQQNKLESKKGYAYLNALFFIRHHSLIRGPVNKRLAVIGAVGVAGVILVLLFREQVERLGWGVKGIFPILALVMYFMAVGEKICRTMFYNCDLSLLRYSYYRNAAYEHFRIRFGKILGMNLTIAAALGASLTAVAASAGGEWLGSDLLLLWVCIVSLSVFFTVHHLCMYYMFQPYSTELNVKNPLYYLVNMAVSSACGVSLVLRVPSSRLTVVIFTVTVIYLLLAFVLVRRYGHRTFRVK</sequence>
<evidence type="ECO:0000313" key="1">
    <source>
        <dbReference type="EMBL" id="MFM9329985.1"/>
    </source>
</evidence>
<keyword evidence="2" id="KW-1185">Reference proteome</keyword>
<dbReference type="Proteomes" id="UP001631969">
    <property type="component" value="Unassembled WGS sequence"/>
</dbReference>
<gene>
    <name evidence="1" type="ORF">ACI1P1_16940</name>
</gene>
<accession>A0ACC7NZR0</accession>
<evidence type="ECO:0000313" key="2">
    <source>
        <dbReference type="Proteomes" id="UP001631969"/>
    </source>
</evidence>
<proteinExistence type="predicted"/>